<dbReference type="InterPro" id="IPR010982">
    <property type="entry name" value="Lambda_DNA-bd_dom_sf"/>
</dbReference>
<protein>
    <submittedName>
        <fullName evidence="6">LacI family DNA-binding transcriptional regulator</fullName>
    </submittedName>
</protein>
<keyword evidence="2" id="KW-0805">Transcription regulation</keyword>
<dbReference type="Proteomes" id="UP001197875">
    <property type="component" value="Unassembled WGS sequence"/>
</dbReference>
<evidence type="ECO:0000313" key="6">
    <source>
        <dbReference type="EMBL" id="MCC2190532.1"/>
    </source>
</evidence>
<dbReference type="Gene3D" id="3.40.50.2300">
    <property type="match status" value="2"/>
</dbReference>
<dbReference type="InterPro" id="IPR028082">
    <property type="entry name" value="Peripla_BP_I"/>
</dbReference>
<dbReference type="SUPFAM" id="SSF47413">
    <property type="entry name" value="lambda repressor-like DNA-binding domains"/>
    <property type="match status" value="1"/>
</dbReference>
<dbReference type="PANTHER" id="PTHR30146:SF148">
    <property type="entry name" value="HTH-TYPE TRANSCRIPTIONAL REPRESSOR PURR-RELATED"/>
    <property type="match status" value="1"/>
</dbReference>
<evidence type="ECO:0000256" key="3">
    <source>
        <dbReference type="ARBA" id="ARBA00023125"/>
    </source>
</evidence>
<dbReference type="InterPro" id="IPR046335">
    <property type="entry name" value="LacI/GalR-like_sensor"/>
</dbReference>
<dbReference type="RefSeq" id="WP_227615604.1">
    <property type="nucleotide sequence ID" value="NZ_JAJEPR010000021.1"/>
</dbReference>
<dbReference type="GO" id="GO:0000976">
    <property type="term" value="F:transcription cis-regulatory region binding"/>
    <property type="evidence" value="ECO:0007669"/>
    <property type="project" value="TreeGrafter"/>
</dbReference>
<dbReference type="EMBL" id="JAJEPR010000021">
    <property type="protein sequence ID" value="MCC2190532.1"/>
    <property type="molecule type" value="Genomic_DNA"/>
</dbReference>
<sequence>MAKAKILVQDIADALNLSRTTVSKVLNNSGSVSPQTRERVLHKAAELNYKCYSLIQPVLTENLDLEEAFTAQSTDAPEEESAPSQQSQIAVFFSKGIDKQHIGFNLLSVLGQELSRKNYSISMYFIQEAEFQSLLLPPTFHLEQTASIFCIELLDKSYSRMLCSLGKPILFFDAYAGILEDSLPADVLTAESQFRLTGLIKNLIQKYHLQKIGFFGSSLHCLSFFERWLGFRAAILSCGLEYDETYSIIANDDLYWDDRWLLTQLKRMDSLPELFVCANDALACQLMRILASLNIHCPRDILITGFDNCPIASTNQPGITTIDPHSSDLAWEATSLILSRLEEPKQPYRNIRLQSSVIERESTLRR</sequence>
<evidence type="ECO:0000256" key="4">
    <source>
        <dbReference type="ARBA" id="ARBA00023163"/>
    </source>
</evidence>
<dbReference type="InterPro" id="IPR000843">
    <property type="entry name" value="HTH_LacI"/>
</dbReference>
<dbReference type="AlphaFoldDB" id="A0AAE3DU38"/>
<gene>
    <name evidence="6" type="ORF">LKD71_12085</name>
</gene>
<evidence type="ECO:0000313" key="7">
    <source>
        <dbReference type="Proteomes" id="UP001197875"/>
    </source>
</evidence>
<name>A0AAE3DU38_9FIRM</name>
<keyword evidence="1" id="KW-0678">Repressor</keyword>
<dbReference type="GO" id="GO:0003700">
    <property type="term" value="F:DNA-binding transcription factor activity"/>
    <property type="evidence" value="ECO:0007669"/>
    <property type="project" value="TreeGrafter"/>
</dbReference>
<keyword evidence="4" id="KW-0804">Transcription</keyword>
<dbReference type="SMART" id="SM00354">
    <property type="entry name" value="HTH_LACI"/>
    <property type="match status" value="1"/>
</dbReference>
<feature type="domain" description="HTH lacI-type" evidence="5">
    <location>
        <begin position="9"/>
        <end position="50"/>
    </location>
</feature>
<proteinExistence type="predicted"/>
<evidence type="ECO:0000259" key="5">
    <source>
        <dbReference type="PROSITE" id="PS50932"/>
    </source>
</evidence>
<dbReference type="Gene3D" id="1.10.260.40">
    <property type="entry name" value="lambda repressor-like DNA-binding domains"/>
    <property type="match status" value="1"/>
</dbReference>
<dbReference type="SUPFAM" id="SSF53822">
    <property type="entry name" value="Periplasmic binding protein-like I"/>
    <property type="match status" value="1"/>
</dbReference>
<evidence type="ECO:0000256" key="1">
    <source>
        <dbReference type="ARBA" id="ARBA00022491"/>
    </source>
</evidence>
<comment type="caution">
    <text evidence="6">The sequence shown here is derived from an EMBL/GenBank/DDBJ whole genome shotgun (WGS) entry which is preliminary data.</text>
</comment>
<keyword evidence="3 6" id="KW-0238">DNA-binding</keyword>
<dbReference type="CDD" id="cd01392">
    <property type="entry name" value="HTH_LacI"/>
    <property type="match status" value="1"/>
</dbReference>
<accession>A0AAE3DU38</accession>
<dbReference type="PROSITE" id="PS50932">
    <property type="entry name" value="HTH_LACI_2"/>
    <property type="match status" value="1"/>
</dbReference>
<dbReference type="PANTHER" id="PTHR30146">
    <property type="entry name" value="LACI-RELATED TRANSCRIPTIONAL REPRESSOR"/>
    <property type="match status" value="1"/>
</dbReference>
<organism evidence="6 7">
    <name type="scientific">Fusicatenibacter faecihominis</name>
    <dbReference type="NCBI Taxonomy" id="2881276"/>
    <lineage>
        <taxon>Bacteria</taxon>
        <taxon>Bacillati</taxon>
        <taxon>Bacillota</taxon>
        <taxon>Clostridia</taxon>
        <taxon>Lachnospirales</taxon>
        <taxon>Lachnospiraceae</taxon>
        <taxon>Fusicatenibacter</taxon>
    </lineage>
</organism>
<reference evidence="6 7" key="1">
    <citation type="submission" date="2021-10" db="EMBL/GenBank/DDBJ databases">
        <title>Anaerobic single-cell dispensing facilitates the cultivation of human gut bacteria.</title>
        <authorList>
            <person name="Afrizal A."/>
        </authorList>
    </citation>
    <scope>NUCLEOTIDE SEQUENCE [LARGE SCALE GENOMIC DNA]</scope>
    <source>
        <strain evidence="6 7">CLA-AA-H277</strain>
    </source>
</reference>
<keyword evidence="7" id="KW-1185">Reference proteome</keyword>
<dbReference type="Pfam" id="PF00356">
    <property type="entry name" value="LacI"/>
    <property type="match status" value="1"/>
</dbReference>
<evidence type="ECO:0000256" key="2">
    <source>
        <dbReference type="ARBA" id="ARBA00023015"/>
    </source>
</evidence>
<dbReference type="Pfam" id="PF13377">
    <property type="entry name" value="Peripla_BP_3"/>
    <property type="match status" value="1"/>
</dbReference>